<dbReference type="InterPro" id="IPR050130">
    <property type="entry name" value="ClpA_ClpB"/>
</dbReference>
<evidence type="ECO:0000313" key="16">
    <source>
        <dbReference type="Proteomes" id="UP000601041"/>
    </source>
</evidence>
<dbReference type="SUPFAM" id="SSF81923">
    <property type="entry name" value="Double Clp-N motif"/>
    <property type="match status" value="1"/>
</dbReference>
<dbReference type="SMART" id="SM01086">
    <property type="entry name" value="ClpB_D2-small"/>
    <property type="match status" value="1"/>
</dbReference>
<evidence type="ECO:0000256" key="10">
    <source>
        <dbReference type="ARBA" id="ARBA00026057"/>
    </source>
</evidence>
<evidence type="ECO:0000256" key="5">
    <source>
        <dbReference type="ARBA" id="ARBA00022741"/>
    </source>
</evidence>
<dbReference type="Gene3D" id="1.10.8.60">
    <property type="match status" value="1"/>
</dbReference>
<comment type="function">
    <text evidence="9">Part of a stress-induced multi-chaperone system, it is involved in the recovery of the cell from heat-induced damage, in cooperation with DnaK, DnaJ and GrpE. Acts before DnaK, in the processing of protein aggregates. Protein binding stimulates the ATPase activity; ATP hydrolysis unfolds the denatured protein aggregates, which probably helps expose new hydrophobic binding sites on the surface of ClpB-bound aggregates, contributing to the solubilization and refolding of denatured protein aggregates by DnaK.</text>
</comment>
<dbReference type="CDD" id="cd00009">
    <property type="entry name" value="AAA"/>
    <property type="match status" value="1"/>
</dbReference>
<dbReference type="Pfam" id="PF10431">
    <property type="entry name" value="ClpB_D2-small"/>
    <property type="match status" value="1"/>
</dbReference>
<dbReference type="Pfam" id="PF17871">
    <property type="entry name" value="AAA_lid_9"/>
    <property type="match status" value="1"/>
</dbReference>
<dbReference type="PRINTS" id="PR00300">
    <property type="entry name" value="CLPPROTEASEA"/>
</dbReference>
<organism evidence="15 16">
    <name type="scientific">Pseudorhizobium halotolerans</name>
    <dbReference type="NCBI Taxonomy" id="1233081"/>
    <lineage>
        <taxon>Bacteria</taxon>
        <taxon>Pseudomonadati</taxon>
        <taxon>Pseudomonadota</taxon>
        <taxon>Alphaproteobacteria</taxon>
        <taxon>Hyphomicrobiales</taxon>
        <taxon>Rhizobiaceae</taxon>
        <taxon>Rhizobium/Agrobacterium group</taxon>
        <taxon>Pseudorhizobium</taxon>
    </lineage>
</organism>
<keyword evidence="4 11" id="KW-0677">Repeat</keyword>
<evidence type="ECO:0000256" key="1">
    <source>
        <dbReference type="ARBA" id="ARBA00004496"/>
    </source>
</evidence>
<evidence type="ECO:0000256" key="8">
    <source>
        <dbReference type="ARBA" id="ARBA00023186"/>
    </source>
</evidence>
<dbReference type="Gene3D" id="1.10.1780.10">
    <property type="entry name" value="Clp, N-terminal domain"/>
    <property type="match status" value="1"/>
</dbReference>
<dbReference type="PROSITE" id="PS51903">
    <property type="entry name" value="CLP_R"/>
    <property type="match status" value="1"/>
</dbReference>
<dbReference type="Proteomes" id="UP000601041">
    <property type="component" value="Unassembled WGS sequence"/>
</dbReference>
<reference evidence="15 16" key="1">
    <citation type="submission" date="2020-11" db="EMBL/GenBank/DDBJ databases">
        <authorList>
            <person name="Lassalle F."/>
        </authorList>
    </citation>
    <scope>NUCLEOTIDE SEQUENCE [LARGE SCALE GENOMIC DNA]</scope>
    <source>
        <strain evidence="15 16">AB21</strain>
    </source>
</reference>
<dbReference type="PANTHER" id="PTHR11638">
    <property type="entry name" value="ATP-DEPENDENT CLP PROTEASE"/>
    <property type="match status" value="1"/>
</dbReference>
<evidence type="ECO:0000313" key="15">
    <source>
        <dbReference type="EMBL" id="CAD7022809.1"/>
    </source>
</evidence>
<keyword evidence="5 12" id="KW-0547">Nucleotide-binding</keyword>
<dbReference type="Pfam" id="PF07724">
    <property type="entry name" value="AAA_2"/>
    <property type="match status" value="1"/>
</dbReference>
<dbReference type="InterPro" id="IPR036628">
    <property type="entry name" value="Clp_N_dom_sf"/>
</dbReference>
<keyword evidence="8 12" id="KW-0143">Chaperone</keyword>
<accession>A0ABN7JE15</accession>
<comment type="subunit">
    <text evidence="10">Homohexamer. The oligomerization is ATP-dependent.</text>
</comment>
<dbReference type="InterPro" id="IPR028299">
    <property type="entry name" value="ClpA/B_CS2"/>
</dbReference>
<dbReference type="Gene3D" id="3.40.50.300">
    <property type="entry name" value="P-loop containing nucleotide triphosphate hydrolases"/>
    <property type="match status" value="3"/>
</dbReference>
<keyword evidence="13" id="KW-0346">Stress response</keyword>
<evidence type="ECO:0000256" key="3">
    <source>
        <dbReference type="ARBA" id="ARBA00017574"/>
    </source>
</evidence>
<dbReference type="InterPro" id="IPR019489">
    <property type="entry name" value="Clp_ATPase_C"/>
</dbReference>
<feature type="coiled-coil region" evidence="13">
    <location>
        <begin position="413"/>
        <end position="493"/>
    </location>
</feature>
<name>A0ABN7JE15_9HYPH</name>
<dbReference type="EMBL" id="CABFWE030000001">
    <property type="protein sequence ID" value="CAD7022809.1"/>
    <property type="molecule type" value="Genomic_DNA"/>
</dbReference>
<dbReference type="InterPro" id="IPR003593">
    <property type="entry name" value="AAA+_ATPase"/>
</dbReference>
<dbReference type="NCBIfam" id="TIGR03346">
    <property type="entry name" value="chaperone_ClpB"/>
    <property type="match status" value="1"/>
</dbReference>
<sequence>MNIEKYSERVRGFLQSAQTHALSEGHQQFTPEHVLKVLLDDDQGMASSLITRAGGDPKEARLANDAALAKLPKVSGGGGQVYLSQPLAKVFTTAEEAAKKAGDSFVTVERLLLALAVESTASTSATLKKAGVTAQALNQVINEVRKGRTADSANAEEGFDALKKYARDLTAEAREGKLDPVIGRDDEIRRTIQVLSRRTKNNPVLIGEPGVGKTAIAEGLALRIINGDVPESLKDKKLMALDMGSLIAGAKYRGEFEERLKAVLNEVQAESGEIILFIDEMHTLVGAGKADGAMDASNLLKPALARGELHCVGATTLDEYRKHVEKDAALARRFQPVMVDEPTVEDTISILRGLKEKYEQHHKVRISDSALVAAATLSNRYITDRFLPDKAIDLMDEAASRLRMQVDSKPEELDELDRRIIQLKIEREALKKETDTASADRLSRLESELTSLEEQADALTARWQAEKQKLGLAADLKKQLDEARNELAIAQRSGEFQRAGELAYGVIPGLEKELAAAEAQDSSANAMVQEVVSPDNIAHVVSRWTGIPVDKMLEGERDKLLRMEDELAKSVVGQGDAVQAVSRAVRRSRAGLQDPNRPIGSFIFLGPTGVGKTELTKSLARFLFDDETAMVRLDMSEYMEKHSVARLIGAPPGYVGYEEGGALTEAVRRKPYQVVLFDEIEKAHPDVFNVLLQVLDDGRLTDGQGRTVDFKNTMIIMTSNLGAEYLTTLPEGADTDQVRDQVMDVVKASFRPEFLNRVDEIILFHRLQRTEMGAIVDIQMKRLISLLAERKISIELTPEAREWLAEKGYDPVYGARPLKRVIQKFVQDPMAEQILSGNIPDDSAVAVDAGSDRLLFRVKRTVAEAEAA</sequence>
<keyword evidence="16" id="KW-1185">Reference proteome</keyword>
<proteinExistence type="inferred from homology"/>
<dbReference type="CDD" id="cd19499">
    <property type="entry name" value="RecA-like_ClpB_Hsp104-like"/>
    <property type="match status" value="1"/>
</dbReference>
<evidence type="ECO:0000259" key="14">
    <source>
        <dbReference type="PROSITE" id="PS51903"/>
    </source>
</evidence>
<dbReference type="PROSITE" id="PS00870">
    <property type="entry name" value="CLPAB_1"/>
    <property type="match status" value="1"/>
</dbReference>
<dbReference type="SUPFAM" id="SSF52540">
    <property type="entry name" value="P-loop containing nucleoside triphosphate hydrolases"/>
    <property type="match status" value="2"/>
</dbReference>
<dbReference type="Pfam" id="PF00004">
    <property type="entry name" value="AAA"/>
    <property type="match status" value="1"/>
</dbReference>
<dbReference type="InterPro" id="IPR027417">
    <property type="entry name" value="P-loop_NTPase"/>
</dbReference>
<keyword evidence="13" id="KW-0963">Cytoplasm</keyword>
<dbReference type="InterPro" id="IPR003959">
    <property type="entry name" value="ATPase_AAA_core"/>
</dbReference>
<comment type="similarity">
    <text evidence="2 12">Belongs to the ClpA/ClpB family.</text>
</comment>
<dbReference type="InterPro" id="IPR017730">
    <property type="entry name" value="Chaperonin_ClpB"/>
</dbReference>
<comment type="caution">
    <text evidence="15">The sequence shown here is derived from an EMBL/GenBank/DDBJ whole genome shotgun (WGS) entry which is preliminary data.</text>
</comment>
<dbReference type="PROSITE" id="PS00871">
    <property type="entry name" value="CLPAB_2"/>
    <property type="match status" value="1"/>
</dbReference>
<evidence type="ECO:0000256" key="13">
    <source>
        <dbReference type="RuleBase" id="RU362034"/>
    </source>
</evidence>
<dbReference type="InterPro" id="IPR001270">
    <property type="entry name" value="ClpA/B"/>
</dbReference>
<evidence type="ECO:0000256" key="7">
    <source>
        <dbReference type="ARBA" id="ARBA00023054"/>
    </source>
</evidence>
<keyword evidence="7 13" id="KW-0175">Coiled coil</keyword>
<dbReference type="Pfam" id="PF02861">
    <property type="entry name" value="Clp_N"/>
    <property type="match status" value="1"/>
</dbReference>
<comment type="subunit">
    <text evidence="13">Homohexamer; The oligomerization is ATP-dependent.</text>
</comment>
<feature type="domain" description="Clp R" evidence="14">
    <location>
        <begin position="3"/>
        <end position="147"/>
    </location>
</feature>
<keyword evidence="6 12" id="KW-0067">ATP-binding</keyword>
<evidence type="ECO:0000256" key="2">
    <source>
        <dbReference type="ARBA" id="ARBA00008675"/>
    </source>
</evidence>
<dbReference type="PANTHER" id="PTHR11638:SF18">
    <property type="entry name" value="HEAT SHOCK PROTEIN 104"/>
    <property type="match status" value="1"/>
</dbReference>
<gene>
    <name evidence="13" type="primary">clpB</name>
    <name evidence="15" type="ORF">RHAB21_00002</name>
</gene>
<evidence type="ECO:0000256" key="11">
    <source>
        <dbReference type="PROSITE-ProRule" id="PRU01251"/>
    </source>
</evidence>
<dbReference type="InterPro" id="IPR018368">
    <property type="entry name" value="ClpA/B_CS1"/>
</dbReference>
<dbReference type="SMART" id="SM00382">
    <property type="entry name" value="AAA"/>
    <property type="match status" value="2"/>
</dbReference>
<protein>
    <recommendedName>
        <fullName evidence="3 13">Chaperone protein ClpB</fullName>
    </recommendedName>
</protein>
<evidence type="ECO:0000256" key="6">
    <source>
        <dbReference type="ARBA" id="ARBA00022840"/>
    </source>
</evidence>
<dbReference type="InterPro" id="IPR004176">
    <property type="entry name" value="Clp_R_N"/>
</dbReference>
<comment type="subcellular location">
    <subcellularLocation>
        <location evidence="1 13">Cytoplasm</location>
    </subcellularLocation>
</comment>
<dbReference type="InterPro" id="IPR041546">
    <property type="entry name" value="ClpA/ClpB_AAA_lid"/>
</dbReference>
<evidence type="ECO:0000256" key="4">
    <source>
        <dbReference type="ARBA" id="ARBA00022737"/>
    </source>
</evidence>
<dbReference type="RefSeq" id="WP_142586352.1">
    <property type="nucleotide sequence ID" value="NZ_CABFWE030000001.1"/>
</dbReference>
<evidence type="ECO:0000256" key="12">
    <source>
        <dbReference type="RuleBase" id="RU004432"/>
    </source>
</evidence>
<evidence type="ECO:0000256" key="9">
    <source>
        <dbReference type="ARBA" id="ARBA00025613"/>
    </source>
</evidence>